<proteinExistence type="predicted"/>
<dbReference type="Gene3D" id="1.25.10.10">
    <property type="entry name" value="Leucine-rich Repeat Variant"/>
    <property type="match status" value="1"/>
</dbReference>
<organism evidence="1">
    <name type="scientific">Tupanvirus soda lake</name>
    <dbReference type="NCBI Taxonomy" id="2126985"/>
    <lineage>
        <taxon>Viruses</taxon>
        <taxon>Varidnaviria</taxon>
        <taxon>Bamfordvirae</taxon>
        <taxon>Nucleocytoviricota</taxon>
        <taxon>Megaviricetes</taxon>
        <taxon>Imitervirales</taxon>
        <taxon>Mimiviridae</taxon>
        <taxon>Megamimivirinae</taxon>
        <taxon>Tupanvirus</taxon>
        <taxon>Tupanvirus salinum</taxon>
    </lineage>
</organism>
<sequence>MNIKNQFYSIQNYDFRELIFILCLKITKQYIHIRLGMIGVAETLDDYIKLTYNANPNIRKKAVRELCPCKVQRDIDIIWARLFEMVNDPDPNVRYAVVHTLCDGSPRDKEIEIVSALQQMWNDTDEDVKRAVRRAIGEYNRTGKWNIL</sequence>
<reference evidence="1" key="2">
    <citation type="journal article" date="2018" name="Nat. Commun.">
        <title>Tailed giant Tupanvirus possesses the most complete translational apparatus of the known virosphere.</title>
        <authorList>
            <person name="Abrahao J."/>
            <person name="Silva L."/>
            <person name="Silva L.S."/>
            <person name="Khalil J.Y.B."/>
            <person name="Rodrigues R."/>
            <person name="Arantes T."/>
            <person name="Assis F."/>
            <person name="Boratto P."/>
            <person name="Andrade M."/>
            <person name="Kroon E.G."/>
            <person name="Ribeiro B."/>
            <person name="Bergier I."/>
            <person name="Seligmann H."/>
            <person name="Ghigo E."/>
            <person name="Colson P."/>
            <person name="Levasseur A."/>
            <person name="Kroemer G."/>
            <person name="Raoult D."/>
            <person name="La Scola B."/>
        </authorList>
    </citation>
    <scope>NUCLEOTIDE SEQUENCE [LARGE SCALE GENOMIC DNA]</scope>
    <source>
        <strain evidence="1">Soda lake</strain>
    </source>
</reference>
<dbReference type="KEGG" id="vg:80519313"/>
<dbReference type="Pfam" id="PF13646">
    <property type="entry name" value="HEAT_2"/>
    <property type="match status" value="1"/>
</dbReference>
<dbReference type="InterPro" id="IPR011989">
    <property type="entry name" value="ARM-like"/>
</dbReference>
<evidence type="ECO:0008006" key="2">
    <source>
        <dbReference type="Google" id="ProtNLM"/>
    </source>
</evidence>
<protein>
    <recommendedName>
        <fullName evidence="2">HEAT repeat domain-containing protein</fullName>
    </recommendedName>
</protein>
<reference evidence="1" key="1">
    <citation type="submission" date="2017-01" db="EMBL/GenBank/DDBJ databases">
        <authorList>
            <person name="Assis F.L."/>
            <person name="Abrahao J.S."/>
            <person name="Silva L."/>
            <person name="Khalil J.B."/>
            <person name="Rodrigues R."/>
            <person name="Silva L.S."/>
            <person name="Arantes T."/>
            <person name="Boratto P."/>
            <person name="Andrade M."/>
            <person name="Kroon E.G."/>
            <person name="Ribeiro B."/>
            <person name="Bergier I."/>
            <person name="Seligmann H."/>
            <person name="Ghigo E."/>
            <person name="Colson P."/>
            <person name="Levasseur A."/>
            <person name="Raoult D."/>
            <person name="Scola B.L."/>
        </authorList>
    </citation>
    <scope>NUCLEOTIDE SEQUENCE</scope>
    <source>
        <strain evidence="1">Soda lake</strain>
    </source>
</reference>
<dbReference type="InterPro" id="IPR016024">
    <property type="entry name" value="ARM-type_fold"/>
</dbReference>
<dbReference type="GeneID" id="80519313"/>
<name>A0A6N1NX58_9VIRU</name>
<dbReference type="RefSeq" id="YP_010782549.1">
    <property type="nucleotide sequence ID" value="NC_075039.1"/>
</dbReference>
<evidence type="ECO:0000313" key="1">
    <source>
        <dbReference type="EMBL" id="QKU35866.1"/>
    </source>
</evidence>
<accession>A0A6N1NX58</accession>
<dbReference type="EMBL" id="KY523104">
    <property type="protein sequence ID" value="QKU35866.1"/>
    <property type="molecule type" value="Genomic_DNA"/>
</dbReference>
<dbReference type="SUPFAM" id="SSF48371">
    <property type="entry name" value="ARM repeat"/>
    <property type="match status" value="1"/>
</dbReference>